<dbReference type="InterPro" id="IPR025110">
    <property type="entry name" value="AMP-bd_C"/>
</dbReference>
<dbReference type="GO" id="GO:0044539">
    <property type="term" value="P:long-chain fatty acid import into cell"/>
    <property type="evidence" value="ECO:0007669"/>
    <property type="project" value="TreeGrafter"/>
</dbReference>
<comment type="similarity">
    <text evidence="1">Belongs to the ATP-dependent AMP-binding enzyme family.</text>
</comment>
<feature type="domain" description="AMP-binding enzyme C-terminal" evidence="6">
    <location>
        <begin position="496"/>
        <end position="596"/>
    </location>
</feature>
<dbReference type="PROSITE" id="PS00455">
    <property type="entry name" value="AMP_BINDING"/>
    <property type="match status" value="1"/>
</dbReference>
<organism evidence="7 8">
    <name type="scientific">Podila verticillata NRRL 6337</name>
    <dbReference type="NCBI Taxonomy" id="1069443"/>
    <lineage>
        <taxon>Eukaryota</taxon>
        <taxon>Fungi</taxon>
        <taxon>Fungi incertae sedis</taxon>
        <taxon>Mucoromycota</taxon>
        <taxon>Mortierellomycotina</taxon>
        <taxon>Mortierellomycetes</taxon>
        <taxon>Mortierellales</taxon>
        <taxon>Mortierellaceae</taxon>
        <taxon>Podila</taxon>
    </lineage>
</organism>
<dbReference type="InterPro" id="IPR020845">
    <property type="entry name" value="AMP-binding_CS"/>
</dbReference>
<dbReference type="SUPFAM" id="SSF56801">
    <property type="entry name" value="Acetyl-CoA synthetase-like"/>
    <property type="match status" value="1"/>
</dbReference>
<dbReference type="PANTHER" id="PTHR43107">
    <property type="entry name" value="LONG-CHAIN FATTY ACID TRANSPORT PROTEIN"/>
    <property type="match status" value="1"/>
</dbReference>
<protein>
    <recommendedName>
        <fullName evidence="9">AMP-dependent synthetase/ligase domain-containing protein</fullName>
    </recommendedName>
</protein>
<sequence>MVSLTSALALISAGLYLDGRVRLSRDLAFAIPGLKTKLWFEKQLIPNNDVSLYNRFDDQVQIRPYAIALVFENQSYTWKGLEIASNKMAHWYQAQGIQPKDRVAMFMTNSPLFIISWLALLKIKAVAAFINNQISGPVLIHSLKTANAQLLVFDHELIEVLYESIEGIREMGYRLFTLTPKEQVLAFDEQRKEDGRFYEFMEWRQCSAEGYSRDTRRDVVIGDAVALIYTSGTTGFPKAAVMDHGRCTLATSVWAGICKITEKDRTYDCLPLYHSAGGTWISGSTVVLSRKFSTSSFWNEVRDQDVTMIQYIGELCRYLIHAPEDPRDKNHKVRLMFGNGMRPDVWRKFQQRFGVETVFESYTMSEATSALFNLTSGDDGAGAVGTFQQGLRIVKVDLDTEELIKDKNGYCIECDYGETGELITLADNKTSQTRYIGYYNQPKLSNAKLIQNAFEEGDQYMRTGDLLYRTKDHFWYFADRAGDTFRWKGENVSTAEVADTLGHVDGITSCTVYGVTIPGKDGRAGMAAIVLKDEYWEIPIKQKKEIEKSIRLINERAVQEFVDRLGRHAAKRLPPYAIPRFIRICEGELEITGTFKNKKVELRKEGFDLSKVRERLYWWTPQGYQRFGARENEVILAGRARL</sequence>
<dbReference type="AlphaFoldDB" id="A0A086TLB7"/>
<dbReference type="InterPro" id="IPR042099">
    <property type="entry name" value="ANL_N_sf"/>
</dbReference>
<name>A0A086TLB7_9FUNG</name>
<gene>
    <name evidence="7" type="ORF">MVEG_11271</name>
</gene>
<dbReference type="Proteomes" id="UP000243308">
    <property type="component" value="Unassembled WGS sequence"/>
</dbReference>
<keyword evidence="2" id="KW-0436">Ligase</keyword>
<evidence type="ECO:0000256" key="4">
    <source>
        <dbReference type="ARBA" id="ARBA00022840"/>
    </source>
</evidence>
<dbReference type="InterPro" id="IPR045851">
    <property type="entry name" value="AMP-bd_C_sf"/>
</dbReference>
<dbReference type="Pfam" id="PF13193">
    <property type="entry name" value="AMP-binding_C"/>
    <property type="match status" value="1"/>
</dbReference>
<dbReference type="OrthoDB" id="288590at2759"/>
<dbReference type="Gene3D" id="3.40.50.12780">
    <property type="entry name" value="N-terminal domain of ligase-like"/>
    <property type="match status" value="1"/>
</dbReference>
<dbReference type="GO" id="GO:0004467">
    <property type="term" value="F:long-chain fatty acid-CoA ligase activity"/>
    <property type="evidence" value="ECO:0007669"/>
    <property type="project" value="TreeGrafter"/>
</dbReference>
<dbReference type="GO" id="GO:0005324">
    <property type="term" value="F:long-chain fatty acid transmembrane transporter activity"/>
    <property type="evidence" value="ECO:0007669"/>
    <property type="project" value="TreeGrafter"/>
</dbReference>
<dbReference type="EMBL" id="KN042430">
    <property type="protein sequence ID" value="KFH62744.1"/>
    <property type="molecule type" value="Genomic_DNA"/>
</dbReference>
<keyword evidence="3" id="KW-0547">Nucleotide-binding</keyword>
<evidence type="ECO:0000259" key="6">
    <source>
        <dbReference type="Pfam" id="PF13193"/>
    </source>
</evidence>
<accession>A0A086TLB7</accession>
<dbReference type="GO" id="GO:0009898">
    <property type="term" value="C:cytoplasmic side of plasma membrane"/>
    <property type="evidence" value="ECO:0007669"/>
    <property type="project" value="TreeGrafter"/>
</dbReference>
<evidence type="ECO:0000313" key="8">
    <source>
        <dbReference type="Proteomes" id="UP000243308"/>
    </source>
</evidence>
<reference evidence="7 8" key="1">
    <citation type="submission" date="2011-02" db="EMBL/GenBank/DDBJ databases">
        <title>The Genome Sequence of Mortierella verticillata NRRL 6337.</title>
        <authorList>
            <consortium name="The Broad Institute Genome Sequencing Platform"/>
            <person name="Russ C."/>
            <person name="Cuomo C."/>
            <person name="Burger G."/>
            <person name="Gray M.W."/>
            <person name="Holland P.W.H."/>
            <person name="King N."/>
            <person name="Lang F.B.F."/>
            <person name="Roger A.J."/>
            <person name="Ruiz-Trillo I."/>
            <person name="Young S.K."/>
            <person name="Zeng Q."/>
            <person name="Gargeya S."/>
            <person name="Alvarado L."/>
            <person name="Berlin A."/>
            <person name="Chapman S.B."/>
            <person name="Chen Z."/>
            <person name="Freedman E."/>
            <person name="Gellesch M."/>
            <person name="Goldberg J."/>
            <person name="Griggs A."/>
            <person name="Gujja S."/>
            <person name="Heilman E."/>
            <person name="Heiman D."/>
            <person name="Howarth C."/>
            <person name="Mehta T."/>
            <person name="Neiman D."/>
            <person name="Pearson M."/>
            <person name="Roberts A."/>
            <person name="Saif S."/>
            <person name="Shea T."/>
            <person name="Shenoy N."/>
            <person name="Sisk P."/>
            <person name="Stolte C."/>
            <person name="Sykes S."/>
            <person name="White J."/>
            <person name="Yandava C."/>
            <person name="Haas B."/>
            <person name="Nusbaum C."/>
            <person name="Birren B."/>
        </authorList>
    </citation>
    <scope>NUCLEOTIDE SEQUENCE [LARGE SCALE GENOMIC DNA]</scope>
    <source>
        <strain evidence="7 8">NRRL 6337</strain>
    </source>
</reference>
<dbReference type="GO" id="GO:0005811">
    <property type="term" value="C:lipid droplet"/>
    <property type="evidence" value="ECO:0007669"/>
    <property type="project" value="TreeGrafter"/>
</dbReference>
<keyword evidence="4" id="KW-0067">ATP-binding</keyword>
<evidence type="ECO:0000313" key="7">
    <source>
        <dbReference type="EMBL" id="KFH62744.1"/>
    </source>
</evidence>
<dbReference type="GO" id="GO:0005524">
    <property type="term" value="F:ATP binding"/>
    <property type="evidence" value="ECO:0007669"/>
    <property type="project" value="UniProtKB-KW"/>
</dbReference>
<dbReference type="Pfam" id="PF00501">
    <property type="entry name" value="AMP-binding"/>
    <property type="match status" value="1"/>
</dbReference>
<feature type="domain" description="AMP-dependent synthetase/ligase" evidence="5">
    <location>
        <begin position="56"/>
        <end position="406"/>
    </location>
</feature>
<keyword evidence="8" id="KW-1185">Reference proteome</keyword>
<dbReference type="InterPro" id="IPR000873">
    <property type="entry name" value="AMP-dep_synth/lig_dom"/>
</dbReference>
<evidence type="ECO:0000259" key="5">
    <source>
        <dbReference type="Pfam" id="PF00501"/>
    </source>
</evidence>
<evidence type="ECO:0000256" key="2">
    <source>
        <dbReference type="ARBA" id="ARBA00022598"/>
    </source>
</evidence>
<dbReference type="Gene3D" id="3.30.300.30">
    <property type="match status" value="1"/>
</dbReference>
<evidence type="ECO:0000256" key="3">
    <source>
        <dbReference type="ARBA" id="ARBA00022741"/>
    </source>
</evidence>
<evidence type="ECO:0000256" key="1">
    <source>
        <dbReference type="ARBA" id="ARBA00006432"/>
    </source>
</evidence>
<dbReference type="PANTHER" id="PTHR43107:SF15">
    <property type="entry name" value="FATTY ACID TRANSPORT PROTEIN 3, ISOFORM A"/>
    <property type="match status" value="1"/>
</dbReference>
<dbReference type="GO" id="GO:0005777">
    <property type="term" value="C:peroxisome"/>
    <property type="evidence" value="ECO:0007669"/>
    <property type="project" value="TreeGrafter"/>
</dbReference>
<proteinExistence type="inferred from homology"/>
<evidence type="ECO:0008006" key="9">
    <source>
        <dbReference type="Google" id="ProtNLM"/>
    </source>
</evidence>